<evidence type="ECO:0000256" key="12">
    <source>
        <dbReference type="RuleBase" id="RU003484"/>
    </source>
</evidence>
<dbReference type="RefSeq" id="WP_174410082.1">
    <property type="nucleotide sequence ID" value="NZ_BLVP01000008.1"/>
</dbReference>
<dbReference type="PANTHER" id="PTHR10906">
    <property type="entry name" value="SECY/SEC61-ALPHA FAMILY MEMBER"/>
    <property type="match status" value="1"/>
</dbReference>
<comment type="similarity">
    <text evidence="2 10 13">Belongs to the SecY/SEC61-alpha family.</text>
</comment>
<evidence type="ECO:0000256" key="11">
    <source>
        <dbReference type="RuleBase" id="RU000537"/>
    </source>
</evidence>
<comment type="caution">
    <text evidence="10">Lacks conserved residue(s) required for the propagation of feature annotation.</text>
</comment>
<dbReference type="FunFam" id="1.10.3370.10:FF:000001">
    <property type="entry name" value="Preprotein translocase subunit SecY"/>
    <property type="match status" value="1"/>
</dbReference>
<evidence type="ECO:0000313" key="14">
    <source>
        <dbReference type="EMBL" id="GFM37489.1"/>
    </source>
</evidence>
<evidence type="ECO:0000256" key="9">
    <source>
        <dbReference type="ARBA" id="ARBA00039733"/>
    </source>
</evidence>
<comment type="subunit">
    <text evidence="10">Component of the Sec protein translocase complex. Heterotrimer consisting of SecY, SecE and SecG subunits. The heterotrimers can form oligomers, although 1 heterotrimer is thought to be able to translocate proteins. Interacts with the ribosome. Interacts with SecDF, and other proteins may be involved. Interacts with SecA.</text>
</comment>
<accession>A0A7J0BUV4</accession>
<comment type="function">
    <text evidence="10 11">The central subunit of the protein translocation channel SecYEG. Consists of two halves formed by TMs 1-5 and 6-10. These two domains form a lateral gate at the front which open onto the bilayer between TMs 2 and 7, and are clamped together by SecE at the back. The channel is closed by both a pore ring composed of hydrophobic SecY resides and a short helix (helix 2A) on the extracellular side of the membrane which forms a plug. The plug probably moves laterally to allow the channel to open. The ring and the pore may move independently.</text>
</comment>
<reference evidence="14 15" key="1">
    <citation type="submission" date="2020-05" db="EMBL/GenBank/DDBJ databases">
        <title>Draft genome sequence of Desulfovibrio psychrotolerans JS1T.</title>
        <authorList>
            <person name="Ueno A."/>
            <person name="Tamazawa S."/>
            <person name="Tamamura S."/>
            <person name="Murakami T."/>
            <person name="Kiyama T."/>
            <person name="Inomata H."/>
            <person name="Amano Y."/>
            <person name="Miyakawa K."/>
            <person name="Tamaki H."/>
            <person name="Naganuma T."/>
            <person name="Kaneko K."/>
        </authorList>
    </citation>
    <scope>NUCLEOTIDE SEQUENCE [LARGE SCALE GENOMIC DNA]</scope>
    <source>
        <strain evidence="14 15">JS1</strain>
    </source>
</reference>
<keyword evidence="5 10" id="KW-0653">Protein transport</keyword>
<dbReference type="HAMAP" id="MF_01465">
    <property type="entry name" value="SecY"/>
    <property type="match status" value="1"/>
</dbReference>
<keyword evidence="7 10" id="KW-0811">Translocation</keyword>
<keyword evidence="15" id="KW-1185">Reference proteome</keyword>
<feature type="transmembrane region" description="Helical" evidence="10">
    <location>
        <begin position="71"/>
        <end position="95"/>
    </location>
</feature>
<keyword evidence="4 10" id="KW-0812">Transmembrane</keyword>
<evidence type="ECO:0000256" key="13">
    <source>
        <dbReference type="RuleBase" id="RU004349"/>
    </source>
</evidence>
<dbReference type="InterPro" id="IPR023201">
    <property type="entry name" value="SecY_dom_sf"/>
</dbReference>
<comment type="subcellular location">
    <subcellularLocation>
        <location evidence="10">Cell membrane</location>
        <topology evidence="10">Multi-pass membrane protein</topology>
    </subcellularLocation>
    <subcellularLocation>
        <location evidence="1 12">Membrane</location>
        <topology evidence="1 12">Multi-pass membrane protein</topology>
    </subcellularLocation>
</comment>
<dbReference type="AlphaFoldDB" id="A0A7J0BUV4"/>
<dbReference type="NCBIfam" id="TIGR00967">
    <property type="entry name" value="3a0501s007"/>
    <property type="match status" value="1"/>
</dbReference>
<keyword evidence="3 10" id="KW-0813">Transport</keyword>
<feature type="transmembrane region" description="Helical" evidence="10">
    <location>
        <begin position="369"/>
        <end position="389"/>
    </location>
</feature>
<comment type="caution">
    <text evidence="14">The sequence shown here is derived from an EMBL/GenBank/DDBJ whole genome shotgun (WGS) entry which is preliminary data.</text>
</comment>
<dbReference type="InterPro" id="IPR002208">
    <property type="entry name" value="SecY/SEC61-alpha"/>
</dbReference>
<dbReference type="GO" id="GO:0006605">
    <property type="term" value="P:protein targeting"/>
    <property type="evidence" value="ECO:0007669"/>
    <property type="project" value="UniProtKB-UniRule"/>
</dbReference>
<evidence type="ECO:0000256" key="8">
    <source>
        <dbReference type="ARBA" id="ARBA00023136"/>
    </source>
</evidence>
<evidence type="ECO:0000256" key="3">
    <source>
        <dbReference type="ARBA" id="ARBA00022448"/>
    </source>
</evidence>
<dbReference type="PROSITE" id="PS00756">
    <property type="entry name" value="SECY_2"/>
    <property type="match status" value="1"/>
</dbReference>
<protein>
    <recommendedName>
        <fullName evidence="9 10">Protein translocase subunit SecY</fullName>
    </recommendedName>
</protein>
<feature type="transmembrane region" description="Helical" evidence="10">
    <location>
        <begin position="19"/>
        <end position="37"/>
    </location>
</feature>
<evidence type="ECO:0000256" key="5">
    <source>
        <dbReference type="ARBA" id="ARBA00022927"/>
    </source>
</evidence>
<feature type="transmembrane region" description="Helical" evidence="10">
    <location>
        <begin position="313"/>
        <end position="333"/>
    </location>
</feature>
<name>A0A7J0BUV4_9BACT</name>
<dbReference type="PROSITE" id="PS00755">
    <property type="entry name" value="SECY_1"/>
    <property type="match status" value="1"/>
</dbReference>
<dbReference type="PIRSF" id="PIRSF004557">
    <property type="entry name" value="SecY"/>
    <property type="match status" value="1"/>
</dbReference>
<evidence type="ECO:0000256" key="10">
    <source>
        <dbReference type="HAMAP-Rule" id="MF_01465"/>
    </source>
</evidence>
<proteinExistence type="inferred from homology"/>
<keyword evidence="10" id="KW-1003">Cell membrane</keyword>
<evidence type="ECO:0000313" key="15">
    <source>
        <dbReference type="Proteomes" id="UP000503820"/>
    </source>
</evidence>
<dbReference type="Pfam" id="PF00344">
    <property type="entry name" value="SecY"/>
    <property type="match status" value="1"/>
</dbReference>
<dbReference type="Gene3D" id="1.10.3370.10">
    <property type="entry name" value="SecY subunit domain"/>
    <property type="match status" value="1"/>
</dbReference>
<dbReference type="EMBL" id="BLVP01000008">
    <property type="protein sequence ID" value="GFM37489.1"/>
    <property type="molecule type" value="Genomic_DNA"/>
</dbReference>
<dbReference type="SUPFAM" id="SSF103491">
    <property type="entry name" value="Preprotein translocase SecY subunit"/>
    <property type="match status" value="1"/>
</dbReference>
<dbReference type="PRINTS" id="PR00303">
    <property type="entry name" value="SECYTRNLCASE"/>
</dbReference>
<evidence type="ECO:0000256" key="2">
    <source>
        <dbReference type="ARBA" id="ARBA00005751"/>
    </source>
</evidence>
<dbReference type="Proteomes" id="UP000503820">
    <property type="component" value="Unassembled WGS sequence"/>
</dbReference>
<evidence type="ECO:0000256" key="7">
    <source>
        <dbReference type="ARBA" id="ARBA00023010"/>
    </source>
</evidence>
<dbReference type="GO" id="GO:0065002">
    <property type="term" value="P:intracellular protein transmembrane transport"/>
    <property type="evidence" value="ECO:0007669"/>
    <property type="project" value="UniProtKB-UniRule"/>
</dbReference>
<gene>
    <name evidence="10 14" type="primary">secY</name>
    <name evidence="14" type="ORF">DSM19430T_21730</name>
</gene>
<keyword evidence="8 10" id="KW-0472">Membrane</keyword>
<feature type="transmembrane region" description="Helical" evidence="10">
    <location>
        <begin position="153"/>
        <end position="173"/>
    </location>
</feature>
<organism evidence="14 15">
    <name type="scientific">Desulfovibrio psychrotolerans</name>
    <dbReference type="NCBI Taxonomy" id="415242"/>
    <lineage>
        <taxon>Bacteria</taxon>
        <taxon>Pseudomonadati</taxon>
        <taxon>Thermodesulfobacteriota</taxon>
        <taxon>Desulfovibrionia</taxon>
        <taxon>Desulfovibrionales</taxon>
        <taxon>Desulfovibrionaceae</taxon>
        <taxon>Desulfovibrio</taxon>
    </lineage>
</organism>
<keyword evidence="6 10" id="KW-1133">Transmembrane helix</keyword>
<evidence type="ECO:0000256" key="1">
    <source>
        <dbReference type="ARBA" id="ARBA00004141"/>
    </source>
</evidence>
<evidence type="ECO:0000256" key="6">
    <source>
        <dbReference type="ARBA" id="ARBA00022989"/>
    </source>
</evidence>
<feature type="transmembrane region" description="Helical" evidence="10">
    <location>
        <begin position="214"/>
        <end position="235"/>
    </location>
</feature>
<feature type="transmembrane region" description="Helical" evidence="10">
    <location>
        <begin position="185"/>
        <end position="202"/>
    </location>
</feature>
<evidence type="ECO:0000256" key="4">
    <source>
        <dbReference type="ARBA" id="ARBA00022692"/>
    </source>
</evidence>
<dbReference type="InterPro" id="IPR026593">
    <property type="entry name" value="SecY"/>
</dbReference>
<dbReference type="GO" id="GO:0043952">
    <property type="term" value="P:protein transport by the Sec complex"/>
    <property type="evidence" value="ECO:0007669"/>
    <property type="project" value="UniProtKB-UniRule"/>
</dbReference>
<feature type="transmembrane region" description="Helical" evidence="10">
    <location>
        <begin position="116"/>
        <end position="133"/>
    </location>
</feature>
<feature type="transmembrane region" description="Helical" evidence="10">
    <location>
        <begin position="395"/>
        <end position="413"/>
    </location>
</feature>
<sequence length="438" mass="47613">MALSGVENLARMPELKKKLLWTFLLLAVYRLGIHVPVPGVDTASLSEFFASVENTLFGMLDMFSGGGLRTLSIFALGIMPYISASIIMQLLQVVSPDLKRIAKEEGAAGRKKITQWTRYATVLITVVQGFGIAVGLESMTSPTGAPIVLSAGWGFRLITILTLTAGTVFIMWIGEQITAKGIGNGISLIIFAGIVAGLPGAIMNSFSLIGAGELSVFVGLLILAFMAAVLVFIVFMERGQRRIPIHYAKRQMGRKMFGGQTTHLPLRINTAGVIPPIFASSLLMFPATIGSFAQGSEILQQITALFSPNSLLYNVLFVALIIFFCFFYTAIIFDPKDIAENLKNAGGFIPGIRPGGKTREYIDRVLSRITLWGSFYIAAICVLPMLLIANLNVPFYFGGTSLLIVVGVAMDFMSQVESHMISRQYEGLMNRSKGKVRK</sequence>
<dbReference type="InterPro" id="IPR030659">
    <property type="entry name" value="SecY_CS"/>
</dbReference>
<dbReference type="GO" id="GO:0005886">
    <property type="term" value="C:plasma membrane"/>
    <property type="evidence" value="ECO:0007669"/>
    <property type="project" value="UniProtKB-SubCell"/>
</dbReference>